<dbReference type="InterPro" id="IPR036249">
    <property type="entry name" value="Thioredoxin-like_sf"/>
</dbReference>
<keyword evidence="1" id="KW-0732">Signal</keyword>
<feature type="signal peptide" evidence="1">
    <location>
        <begin position="1"/>
        <end position="19"/>
    </location>
</feature>
<evidence type="ECO:0000256" key="1">
    <source>
        <dbReference type="SAM" id="SignalP"/>
    </source>
</evidence>
<dbReference type="Gene3D" id="3.40.30.10">
    <property type="entry name" value="Glutaredoxin"/>
    <property type="match status" value="1"/>
</dbReference>
<accession>A0ABW0NJU1</accession>
<dbReference type="PROSITE" id="PS51257">
    <property type="entry name" value="PROKAR_LIPOPROTEIN"/>
    <property type="match status" value="1"/>
</dbReference>
<feature type="domain" description="Thioredoxin-like fold" evidence="2">
    <location>
        <begin position="62"/>
        <end position="191"/>
    </location>
</feature>
<dbReference type="Pfam" id="PF13098">
    <property type="entry name" value="Thioredoxin_2"/>
    <property type="match status" value="1"/>
</dbReference>
<comment type="caution">
    <text evidence="3">The sequence shown here is derived from an EMBL/GenBank/DDBJ whole genome shotgun (WGS) entry which is preliminary data.</text>
</comment>
<evidence type="ECO:0000313" key="4">
    <source>
        <dbReference type="Proteomes" id="UP001596037"/>
    </source>
</evidence>
<protein>
    <submittedName>
        <fullName evidence="3">Thioredoxin fold domain-containing protein</fullName>
    </submittedName>
</protein>
<keyword evidence="4" id="KW-1185">Reference proteome</keyword>
<organism evidence="3 4">
    <name type="scientific">Caenimonas terrae</name>
    <dbReference type="NCBI Taxonomy" id="696074"/>
    <lineage>
        <taxon>Bacteria</taxon>
        <taxon>Pseudomonadati</taxon>
        <taxon>Pseudomonadota</taxon>
        <taxon>Betaproteobacteria</taxon>
        <taxon>Burkholderiales</taxon>
        <taxon>Comamonadaceae</taxon>
        <taxon>Caenimonas</taxon>
    </lineage>
</organism>
<evidence type="ECO:0000259" key="2">
    <source>
        <dbReference type="Pfam" id="PF13098"/>
    </source>
</evidence>
<dbReference type="InterPro" id="IPR051470">
    <property type="entry name" value="Thiol:disulfide_interchange"/>
</dbReference>
<feature type="chain" id="PRO_5047421751" evidence="1">
    <location>
        <begin position="20"/>
        <end position="200"/>
    </location>
</feature>
<dbReference type="InterPro" id="IPR012336">
    <property type="entry name" value="Thioredoxin-like_fold"/>
</dbReference>
<dbReference type="PANTHER" id="PTHR35272">
    <property type="entry name" value="THIOL:DISULFIDE INTERCHANGE PROTEIN DSBC-RELATED"/>
    <property type="match status" value="1"/>
</dbReference>
<dbReference type="Proteomes" id="UP001596037">
    <property type="component" value="Unassembled WGS sequence"/>
</dbReference>
<name>A0ABW0NJU1_9BURK</name>
<gene>
    <name evidence="3" type="ORF">ACFPOE_16725</name>
</gene>
<dbReference type="PANTHER" id="PTHR35272:SF4">
    <property type="entry name" value="THIOL:DISULFIDE INTERCHANGE PROTEIN DSBG"/>
    <property type="match status" value="1"/>
</dbReference>
<dbReference type="EMBL" id="JBHSMF010000009">
    <property type="protein sequence ID" value="MFC5499194.1"/>
    <property type="molecule type" value="Genomic_DNA"/>
</dbReference>
<sequence length="200" mass="20122">MKKRNLLTCALLASLLALAGCKDAADTPAAAASAAAPVPTVSIAAIASEAKGFTVGSAISVRTVYVFFDPQCPHCAELWQQAKPLKSQAKFVWIPVGLLNPSSGPQGAAILAAADPAAAMDAHEASMAAKTGGITATGDLAAQKAAVDANTKLMNRFQFQGVPTIVAKHAVTGELVVKEGALPTAMLAAALGLQPPAPAN</sequence>
<dbReference type="RefSeq" id="WP_376851356.1">
    <property type="nucleotide sequence ID" value="NZ_JBHSMF010000009.1"/>
</dbReference>
<evidence type="ECO:0000313" key="3">
    <source>
        <dbReference type="EMBL" id="MFC5499194.1"/>
    </source>
</evidence>
<proteinExistence type="predicted"/>
<reference evidence="4" key="1">
    <citation type="journal article" date="2019" name="Int. J. Syst. Evol. Microbiol.">
        <title>The Global Catalogue of Microorganisms (GCM) 10K type strain sequencing project: providing services to taxonomists for standard genome sequencing and annotation.</title>
        <authorList>
            <consortium name="The Broad Institute Genomics Platform"/>
            <consortium name="The Broad Institute Genome Sequencing Center for Infectious Disease"/>
            <person name="Wu L."/>
            <person name="Ma J."/>
        </authorList>
    </citation>
    <scope>NUCLEOTIDE SEQUENCE [LARGE SCALE GENOMIC DNA]</scope>
    <source>
        <strain evidence="4">CCUG 57401</strain>
    </source>
</reference>
<dbReference type="SUPFAM" id="SSF52833">
    <property type="entry name" value="Thioredoxin-like"/>
    <property type="match status" value="1"/>
</dbReference>